<dbReference type="InterPro" id="IPR000819">
    <property type="entry name" value="Peptidase_M17_C"/>
</dbReference>
<evidence type="ECO:0000313" key="11">
    <source>
        <dbReference type="Proteomes" id="UP000295518"/>
    </source>
</evidence>
<comment type="similarity">
    <text evidence="1">Belongs to the peptidase M17 family.</text>
</comment>
<evidence type="ECO:0000256" key="7">
    <source>
        <dbReference type="ARBA" id="ARBA00050021"/>
    </source>
</evidence>
<keyword evidence="4" id="KW-0378">Hydrolase</keyword>
<dbReference type="SUPFAM" id="SSF53187">
    <property type="entry name" value="Zn-dependent exopeptidases"/>
    <property type="match status" value="1"/>
</dbReference>
<dbReference type="InterPro" id="IPR011356">
    <property type="entry name" value="Leucine_aapep/pepB"/>
</dbReference>
<dbReference type="PRINTS" id="PR00481">
    <property type="entry name" value="LAMNOPPTDASE"/>
</dbReference>
<dbReference type="GO" id="GO:0030145">
    <property type="term" value="F:manganese ion binding"/>
    <property type="evidence" value="ECO:0007669"/>
    <property type="project" value="InterPro"/>
</dbReference>
<keyword evidence="2 10" id="KW-0031">Aminopeptidase</keyword>
<evidence type="ECO:0000256" key="6">
    <source>
        <dbReference type="ARBA" id="ARBA00049972"/>
    </source>
</evidence>
<dbReference type="Proteomes" id="UP000295518">
    <property type="component" value="Unassembled WGS sequence"/>
</dbReference>
<dbReference type="Pfam" id="PF00883">
    <property type="entry name" value="Peptidase_M17"/>
    <property type="match status" value="1"/>
</dbReference>
<evidence type="ECO:0000256" key="3">
    <source>
        <dbReference type="ARBA" id="ARBA00022670"/>
    </source>
</evidence>
<accession>A0A4R6IDY0</accession>
<evidence type="ECO:0000313" key="10">
    <source>
        <dbReference type="EMBL" id="TDO19115.1"/>
    </source>
</evidence>
<evidence type="ECO:0000256" key="1">
    <source>
        <dbReference type="ARBA" id="ARBA00009528"/>
    </source>
</evidence>
<keyword evidence="11" id="KW-1185">Reference proteome</keyword>
<proteinExistence type="inferred from homology"/>
<evidence type="ECO:0000256" key="4">
    <source>
        <dbReference type="ARBA" id="ARBA00022801"/>
    </source>
</evidence>
<gene>
    <name evidence="10" type="ORF">EI74_0759</name>
</gene>
<organism evidence="10 11">
    <name type="scientific">Mycoplasma testudineum</name>
    <dbReference type="NCBI Taxonomy" id="244584"/>
    <lineage>
        <taxon>Bacteria</taxon>
        <taxon>Bacillati</taxon>
        <taxon>Mycoplasmatota</taxon>
        <taxon>Mollicutes</taxon>
        <taxon>Mycoplasmataceae</taxon>
        <taxon>Mycoplasma</taxon>
    </lineage>
</organism>
<dbReference type="PANTHER" id="PTHR11963">
    <property type="entry name" value="LEUCINE AMINOPEPTIDASE-RELATED"/>
    <property type="match status" value="1"/>
</dbReference>
<dbReference type="CDD" id="cd00433">
    <property type="entry name" value="Peptidase_M17"/>
    <property type="match status" value="1"/>
</dbReference>
<dbReference type="GO" id="GO:0006508">
    <property type="term" value="P:proteolysis"/>
    <property type="evidence" value="ECO:0007669"/>
    <property type="project" value="UniProtKB-KW"/>
</dbReference>
<reference evidence="10 11" key="1">
    <citation type="submission" date="2019-03" db="EMBL/GenBank/DDBJ databases">
        <title>Genomic Encyclopedia of Archaeal and Bacterial Type Strains, Phase II (KMG-II): from individual species to whole genera.</title>
        <authorList>
            <person name="Goeker M."/>
        </authorList>
    </citation>
    <scope>NUCLEOTIDE SEQUENCE [LARGE SCALE GENOMIC DNA]</scope>
    <source>
        <strain evidence="10 11">ATCC 700618</strain>
    </source>
</reference>
<comment type="caution">
    <text evidence="10">The sequence shown here is derived from an EMBL/GenBank/DDBJ whole genome shotgun (WGS) entry which is preliminary data.</text>
</comment>
<name>A0A4R6IDY0_9MOLU</name>
<dbReference type="GO" id="GO:0070006">
    <property type="term" value="F:metalloaminopeptidase activity"/>
    <property type="evidence" value="ECO:0007669"/>
    <property type="project" value="InterPro"/>
</dbReference>
<evidence type="ECO:0000259" key="9">
    <source>
        <dbReference type="PROSITE" id="PS00631"/>
    </source>
</evidence>
<evidence type="ECO:0000256" key="5">
    <source>
        <dbReference type="ARBA" id="ARBA00033172"/>
    </source>
</evidence>
<dbReference type="GO" id="GO:0005737">
    <property type="term" value="C:cytoplasm"/>
    <property type="evidence" value="ECO:0007669"/>
    <property type="project" value="InterPro"/>
</dbReference>
<dbReference type="PROSITE" id="PS00631">
    <property type="entry name" value="CYTOSOL_AP"/>
    <property type="match status" value="1"/>
</dbReference>
<comment type="function">
    <text evidence="6">Presumably involved in the processing and regular turnover of intracellular proteins. Catalyzes the removal of unsubstituted N-terminal amino acids from various peptides.</text>
</comment>
<dbReference type="EMBL" id="SNWN01000015">
    <property type="protein sequence ID" value="TDO19115.1"/>
    <property type="molecule type" value="Genomic_DNA"/>
</dbReference>
<dbReference type="Gene3D" id="3.40.630.10">
    <property type="entry name" value="Zn peptidases"/>
    <property type="match status" value="1"/>
</dbReference>
<sequence length="454" mass="50703">MNLFITEKKYDLTLKAAFSNDKSIDSNVVQKNGQVTELLDKNVAFLYLEENDKLNAKAVGEFINAYFMKNRFDFQIEMKSFEHKDIEKNKLIEILATSLTHKSVELWNVKTKKFYEHLIKASLLFKELPKSHKVLEALRENLDFTKLLQNMPPNIANSEWIAKKVQEHAKKFDNVKVTVLGREEAIKMGMGLYLSVNKGSMFEPQIVVLEYNNNPDSKDKTVIVGKGITFDSGGYNIKPDKYMTNMKFDMSGAAIAAGSILTLSKTNAKVNAAAVMMLTDNRVNGDASLPDSIVTSMSGMTVEINNTDAEGRLVLADGMTYAIQKLGATELIDLSTLTGAIVYTLANEYTGAWATDNFDYENFEKAAKDADEKVWRMPVHENYFTFLKGSPLADFYNTDYSGLGGSNAAAMFLIQFAENVPYLHLDIAGTAEVKGLAMAAMLKTMVKFLERKGK</sequence>
<dbReference type="AlphaFoldDB" id="A0A4R6IDY0"/>
<dbReference type="RefSeq" id="WP_094254926.1">
    <property type="nucleotide sequence ID" value="NZ_NNCE01000007.1"/>
</dbReference>
<evidence type="ECO:0000256" key="8">
    <source>
        <dbReference type="ARBA" id="ARBA00050061"/>
    </source>
</evidence>
<feature type="domain" description="Cytosol aminopeptidase" evidence="9">
    <location>
        <begin position="306"/>
        <end position="313"/>
    </location>
</feature>
<evidence type="ECO:0000256" key="2">
    <source>
        <dbReference type="ARBA" id="ARBA00022438"/>
    </source>
</evidence>
<keyword evidence="3" id="KW-0645">Protease</keyword>
<protein>
    <recommendedName>
        <fullName evidence="7">Probable cytosol aminopeptidase</fullName>
    </recommendedName>
    <alternativeName>
        <fullName evidence="8">Leucine aminopeptidase</fullName>
    </alternativeName>
    <alternativeName>
        <fullName evidence="5">Leucyl aminopeptidase</fullName>
    </alternativeName>
</protein>
<dbReference type="PANTHER" id="PTHR11963:SF23">
    <property type="entry name" value="CYTOSOL AMINOPEPTIDASE"/>
    <property type="match status" value="1"/>
</dbReference>
<dbReference type="OrthoDB" id="9809354at2"/>